<evidence type="ECO:0000313" key="1">
    <source>
        <dbReference type="EMBL" id="KAJ3548707.1"/>
    </source>
</evidence>
<organism evidence="1 2">
    <name type="scientific">Fusarium decemcellulare</name>
    <dbReference type="NCBI Taxonomy" id="57161"/>
    <lineage>
        <taxon>Eukaryota</taxon>
        <taxon>Fungi</taxon>
        <taxon>Dikarya</taxon>
        <taxon>Ascomycota</taxon>
        <taxon>Pezizomycotina</taxon>
        <taxon>Sordariomycetes</taxon>
        <taxon>Hypocreomycetidae</taxon>
        <taxon>Hypocreales</taxon>
        <taxon>Nectriaceae</taxon>
        <taxon>Fusarium</taxon>
        <taxon>Fusarium decemcellulare species complex</taxon>
    </lineage>
</organism>
<protein>
    <submittedName>
        <fullName evidence="1">Uncharacterized protein</fullName>
    </submittedName>
</protein>
<dbReference type="Proteomes" id="UP001148629">
    <property type="component" value="Unassembled WGS sequence"/>
</dbReference>
<evidence type="ECO:0000313" key="2">
    <source>
        <dbReference type="Proteomes" id="UP001148629"/>
    </source>
</evidence>
<reference evidence="1" key="1">
    <citation type="submission" date="2022-08" db="EMBL/GenBank/DDBJ databases">
        <title>Genome Sequence of Fusarium decemcellulare.</title>
        <authorList>
            <person name="Buettner E."/>
        </authorList>
    </citation>
    <scope>NUCLEOTIDE SEQUENCE</scope>
    <source>
        <strain evidence="1">Babe19</strain>
    </source>
</reference>
<sequence>MKLSTLIMFVPLALGQQLDVTLMDENTQTTQRFVGDGGRCYFIGEDWGRRATHISEANIGVCVRFFKQQNCSPGQPVWQPACGPITVTVPDEFKGQLGAFTIWENN</sequence>
<dbReference type="EMBL" id="JANRMS010000041">
    <property type="protein sequence ID" value="KAJ3548707.1"/>
    <property type="molecule type" value="Genomic_DNA"/>
</dbReference>
<keyword evidence="2" id="KW-1185">Reference proteome</keyword>
<proteinExistence type="predicted"/>
<name>A0ACC1SY71_9HYPO</name>
<accession>A0ACC1SY71</accession>
<comment type="caution">
    <text evidence="1">The sequence shown here is derived from an EMBL/GenBank/DDBJ whole genome shotgun (WGS) entry which is preliminary data.</text>
</comment>
<gene>
    <name evidence="1" type="ORF">NM208_g874</name>
</gene>